<accession>B9GCA1</accession>
<organism evidence="2">
    <name type="scientific">Oryza sativa subsp. japonica</name>
    <name type="common">Rice</name>
    <dbReference type="NCBI Taxonomy" id="39947"/>
    <lineage>
        <taxon>Eukaryota</taxon>
        <taxon>Viridiplantae</taxon>
        <taxon>Streptophyta</taxon>
        <taxon>Embryophyta</taxon>
        <taxon>Tracheophyta</taxon>
        <taxon>Spermatophyta</taxon>
        <taxon>Magnoliopsida</taxon>
        <taxon>Liliopsida</taxon>
        <taxon>Poales</taxon>
        <taxon>Poaceae</taxon>
        <taxon>BOP clade</taxon>
        <taxon>Oryzoideae</taxon>
        <taxon>Oryzeae</taxon>
        <taxon>Oryzinae</taxon>
        <taxon>Oryza</taxon>
        <taxon>Oryza sativa</taxon>
    </lineage>
</organism>
<reference evidence="2" key="2">
    <citation type="submission" date="2008-12" db="EMBL/GenBank/DDBJ databases">
        <title>Improved gene annotation of the rice (Oryza sativa) genomes.</title>
        <authorList>
            <person name="Wang J."/>
            <person name="Li R."/>
            <person name="Fan W."/>
            <person name="Huang Q."/>
            <person name="Zhang J."/>
            <person name="Zhou Y."/>
            <person name="Hu Y."/>
            <person name="Zi S."/>
            <person name="Li J."/>
            <person name="Ni P."/>
            <person name="Zheng H."/>
            <person name="Zhang Y."/>
            <person name="Zhao M."/>
            <person name="Hao Q."/>
            <person name="McDermott J."/>
            <person name="Samudrala R."/>
            <person name="Kristiansen K."/>
            <person name="Wong G.K.-S."/>
        </authorList>
    </citation>
    <scope>NUCLEOTIDE SEQUENCE</scope>
</reference>
<dbReference type="Proteomes" id="UP000007752">
    <property type="component" value="Chromosome 12"/>
</dbReference>
<reference evidence="2" key="1">
    <citation type="journal article" date="2005" name="PLoS Biol.">
        <title>The genomes of Oryza sativa: a history of duplications.</title>
        <authorList>
            <person name="Yu J."/>
            <person name="Wang J."/>
            <person name="Lin W."/>
            <person name="Li S."/>
            <person name="Li H."/>
            <person name="Zhou J."/>
            <person name="Ni P."/>
            <person name="Dong W."/>
            <person name="Hu S."/>
            <person name="Zeng C."/>
            <person name="Zhang J."/>
            <person name="Zhang Y."/>
            <person name="Li R."/>
            <person name="Xu Z."/>
            <person name="Li S."/>
            <person name="Li X."/>
            <person name="Zheng H."/>
            <person name="Cong L."/>
            <person name="Lin L."/>
            <person name="Yin J."/>
            <person name="Geng J."/>
            <person name="Li G."/>
            <person name="Shi J."/>
            <person name="Liu J."/>
            <person name="Lv H."/>
            <person name="Li J."/>
            <person name="Wang J."/>
            <person name="Deng Y."/>
            <person name="Ran L."/>
            <person name="Shi X."/>
            <person name="Wang X."/>
            <person name="Wu Q."/>
            <person name="Li C."/>
            <person name="Ren X."/>
            <person name="Wang J."/>
            <person name="Wang X."/>
            <person name="Li D."/>
            <person name="Liu D."/>
            <person name="Zhang X."/>
            <person name="Ji Z."/>
            <person name="Zhao W."/>
            <person name="Sun Y."/>
            <person name="Zhang Z."/>
            <person name="Bao J."/>
            <person name="Han Y."/>
            <person name="Dong L."/>
            <person name="Ji J."/>
            <person name="Chen P."/>
            <person name="Wu S."/>
            <person name="Liu J."/>
            <person name="Xiao Y."/>
            <person name="Bu D."/>
            <person name="Tan J."/>
            <person name="Yang L."/>
            <person name="Ye C."/>
            <person name="Zhang J."/>
            <person name="Xu J."/>
            <person name="Zhou Y."/>
            <person name="Yu Y."/>
            <person name="Zhang B."/>
            <person name="Zhuang S."/>
            <person name="Wei H."/>
            <person name="Liu B."/>
            <person name="Lei M."/>
            <person name="Yu H."/>
            <person name="Li Y."/>
            <person name="Xu H."/>
            <person name="Wei S."/>
            <person name="He X."/>
            <person name="Fang L."/>
            <person name="Zhang Z."/>
            <person name="Zhang Y."/>
            <person name="Huang X."/>
            <person name="Su Z."/>
            <person name="Tong W."/>
            <person name="Li J."/>
            <person name="Tong Z."/>
            <person name="Li S."/>
            <person name="Ye J."/>
            <person name="Wang L."/>
            <person name="Fang L."/>
            <person name="Lei T."/>
            <person name="Chen C."/>
            <person name="Chen H."/>
            <person name="Xu Z."/>
            <person name="Li H."/>
            <person name="Huang H."/>
            <person name="Zhang F."/>
            <person name="Xu H."/>
            <person name="Li N."/>
            <person name="Zhao C."/>
            <person name="Li S."/>
            <person name="Dong L."/>
            <person name="Huang Y."/>
            <person name="Li L."/>
            <person name="Xi Y."/>
            <person name="Qi Q."/>
            <person name="Li W."/>
            <person name="Zhang B."/>
            <person name="Hu W."/>
            <person name="Zhang Y."/>
            <person name="Tian X."/>
            <person name="Jiao Y."/>
            <person name="Liang X."/>
            <person name="Jin J."/>
            <person name="Gao L."/>
            <person name="Zheng W."/>
            <person name="Hao B."/>
            <person name="Liu S."/>
            <person name="Wang W."/>
            <person name="Yuan L."/>
            <person name="Cao M."/>
            <person name="McDermott J."/>
            <person name="Samudrala R."/>
            <person name="Wang J."/>
            <person name="Wong G.K."/>
            <person name="Yang H."/>
        </authorList>
    </citation>
    <scope>NUCLEOTIDE SEQUENCE [LARGE SCALE GENOMIC DNA]</scope>
</reference>
<sequence>MASFDLNLPIINWDEVEDFDGDISDLNYDFVWDYDNEDGEDGNGRGSGNDGGCDGSDDDGGGSGGGGDDGGGDQTTDGAVDAGINIKRRRHYPPDMKRAIYALCLERSDPGMMKEGVTKRLKEGRFRRHTNAIKFTLTEDNMKARVQFCIQMLDSQSIPDEPTFKSLYNIVYIDEKWFYRTKPDENYYLSLDEPNPRRNVKSKNFIDKVMFLAAKARPRFDEYGECTFDGKIGIFSFTYWEAAKRSSRTRERGTKAMTSVTRDIIQNYLIEKVLPAIKHKWPNEERGLPIFIQQDNAKTHIAVDDPAFLSVAQEDGWDIRLTCQPPNCPDLNVLDLGFYAAL</sequence>
<evidence type="ECO:0008006" key="3">
    <source>
        <dbReference type="Google" id="ProtNLM"/>
    </source>
</evidence>
<name>B9GCA1_ORYSJ</name>
<dbReference type="AlphaFoldDB" id="B9GCA1"/>
<dbReference type="PANTHER" id="PTHR47169:SF2">
    <property type="entry name" value="OS01G0541250 PROTEIN"/>
    <property type="match status" value="1"/>
</dbReference>
<evidence type="ECO:0000256" key="1">
    <source>
        <dbReference type="SAM" id="MobiDB-lite"/>
    </source>
</evidence>
<protein>
    <recommendedName>
        <fullName evidence="3">Transposon protein, putative, Mariner sub-class</fullName>
    </recommendedName>
</protein>
<feature type="compositionally biased region" description="Gly residues" evidence="1">
    <location>
        <begin position="61"/>
        <end position="73"/>
    </location>
</feature>
<dbReference type="GO" id="GO:0003676">
    <property type="term" value="F:nucleic acid binding"/>
    <property type="evidence" value="ECO:0007669"/>
    <property type="project" value="InterPro"/>
</dbReference>
<dbReference type="Gene3D" id="3.30.420.10">
    <property type="entry name" value="Ribonuclease H-like superfamily/Ribonuclease H"/>
    <property type="match status" value="1"/>
</dbReference>
<dbReference type="PANTHER" id="PTHR47169">
    <property type="entry name" value="OS01G0541250 PROTEIN"/>
    <property type="match status" value="1"/>
</dbReference>
<feature type="compositionally biased region" description="Gly residues" evidence="1">
    <location>
        <begin position="44"/>
        <end position="54"/>
    </location>
</feature>
<gene>
    <name evidence="2" type="ORF">OsJ_35513</name>
</gene>
<dbReference type="EMBL" id="CM000149">
    <property type="protein sequence ID" value="EEE52908.1"/>
    <property type="molecule type" value="Genomic_DNA"/>
</dbReference>
<dbReference type="InterPro" id="IPR036397">
    <property type="entry name" value="RNaseH_sf"/>
</dbReference>
<feature type="region of interest" description="Disordered" evidence="1">
    <location>
        <begin position="37"/>
        <end position="86"/>
    </location>
</feature>
<evidence type="ECO:0000313" key="2">
    <source>
        <dbReference type="EMBL" id="EEE52908.1"/>
    </source>
</evidence>
<proteinExistence type="predicted"/>